<keyword evidence="1" id="KW-0812">Transmembrane</keyword>
<evidence type="ECO:0000313" key="3">
    <source>
        <dbReference type="Proteomes" id="UP000507470"/>
    </source>
</evidence>
<dbReference type="EMBL" id="CACVKT020006775">
    <property type="protein sequence ID" value="CAC5403521.1"/>
    <property type="molecule type" value="Genomic_DNA"/>
</dbReference>
<gene>
    <name evidence="2" type="ORF">MCOR_37399</name>
</gene>
<proteinExistence type="predicted"/>
<keyword evidence="1" id="KW-1133">Transmembrane helix</keyword>
<reference evidence="2 3" key="1">
    <citation type="submission" date="2020-06" db="EMBL/GenBank/DDBJ databases">
        <authorList>
            <person name="Li R."/>
            <person name="Bekaert M."/>
        </authorList>
    </citation>
    <scope>NUCLEOTIDE SEQUENCE [LARGE SCALE GENOMIC DNA]</scope>
    <source>
        <strain evidence="3">wild</strain>
    </source>
</reference>
<dbReference type="AlphaFoldDB" id="A0A6J8D7A0"/>
<protein>
    <submittedName>
        <fullName evidence="2">Uncharacterized protein</fullName>
    </submittedName>
</protein>
<feature type="transmembrane region" description="Helical" evidence="1">
    <location>
        <begin position="327"/>
        <end position="349"/>
    </location>
</feature>
<evidence type="ECO:0000256" key="1">
    <source>
        <dbReference type="SAM" id="Phobius"/>
    </source>
</evidence>
<keyword evidence="3" id="KW-1185">Reference proteome</keyword>
<keyword evidence="1" id="KW-0472">Membrane</keyword>
<feature type="transmembrane region" description="Helical" evidence="1">
    <location>
        <begin position="268"/>
        <end position="290"/>
    </location>
</feature>
<sequence>MSLYKAPKKQFEIFREEEKDYFEMDFTEEFEQSTAHMPLSLDSHPVPEEYLYNMVYTQPEKALSCMELKAEMTLFILCLVMLIVKESVSTTEVWFPVFIAFSGNGKSVLEAWKNQALCNDLPTSFVTEGTNRHLRNNIIDNWNTANIKTVKIEFFKNDHVVAWMTFNGRNTDKMNWFSKANLADSSFNDLESCSTFNFFSITGNSQRKFYVNKSYHGCPGDDGWFVVIDQTPYCTWEKQGAIPLFLYTKNFTPRNWTNDRAVPADTMIVSLILTVLIVVSLPQCICVVFQPPQQPVQVVIVEDPGEDQPDFFVIEDRFAARGTDTGIGLGASFPFLSMLFLIIVTMVPMMDMVKMAPMINMVTNEMMGKMATSTTTSTTTQAQPAASKY</sequence>
<organism evidence="2 3">
    <name type="scientific">Mytilus coruscus</name>
    <name type="common">Sea mussel</name>
    <dbReference type="NCBI Taxonomy" id="42192"/>
    <lineage>
        <taxon>Eukaryota</taxon>
        <taxon>Metazoa</taxon>
        <taxon>Spiralia</taxon>
        <taxon>Lophotrochozoa</taxon>
        <taxon>Mollusca</taxon>
        <taxon>Bivalvia</taxon>
        <taxon>Autobranchia</taxon>
        <taxon>Pteriomorphia</taxon>
        <taxon>Mytilida</taxon>
        <taxon>Mytiloidea</taxon>
        <taxon>Mytilidae</taxon>
        <taxon>Mytilinae</taxon>
        <taxon>Mytilus</taxon>
    </lineage>
</organism>
<dbReference type="Proteomes" id="UP000507470">
    <property type="component" value="Unassembled WGS sequence"/>
</dbReference>
<evidence type="ECO:0000313" key="2">
    <source>
        <dbReference type="EMBL" id="CAC5403521.1"/>
    </source>
</evidence>
<accession>A0A6J8D7A0</accession>
<dbReference type="OrthoDB" id="6077660at2759"/>
<name>A0A6J8D7A0_MYTCO</name>